<accession>A0A2P6MMC7</accession>
<evidence type="ECO:0000313" key="3">
    <source>
        <dbReference type="Proteomes" id="UP000241769"/>
    </source>
</evidence>
<comment type="caution">
    <text evidence="2">The sequence shown here is derived from an EMBL/GenBank/DDBJ whole genome shotgun (WGS) entry which is preliminary data.</text>
</comment>
<evidence type="ECO:0000256" key="1">
    <source>
        <dbReference type="SAM" id="MobiDB-lite"/>
    </source>
</evidence>
<gene>
    <name evidence="2" type="ORF">PROFUN_17018</name>
</gene>
<sequence>MTTVDSNHSRSCENPATACSTADSLGKTKTVFVFSFGVADTTQAISQGFLSSPSDQILPQRSEEVATNQKNRIRCLLRTFPLRSFQSKILPQRSEEVATNQKNQIRCLLRTFPLRSFQSKVGLKKKKNASSSDLTSFLKGETVLFGKTRGRTSKKTEEIYGLIGPMSLLNYACEAPLVIDEYGWSVRFRRNGQIDEEEEITVDHGGDVNKWPWS</sequence>
<feature type="non-terminal residue" evidence="2">
    <location>
        <position position="214"/>
    </location>
</feature>
<protein>
    <submittedName>
        <fullName evidence="2">Uncharacterized protein</fullName>
    </submittedName>
</protein>
<dbReference type="EMBL" id="MDYQ01000790">
    <property type="protein sequence ID" value="PRP72854.1"/>
    <property type="molecule type" value="Genomic_DNA"/>
</dbReference>
<organism evidence="2 3">
    <name type="scientific">Planoprotostelium fungivorum</name>
    <dbReference type="NCBI Taxonomy" id="1890364"/>
    <lineage>
        <taxon>Eukaryota</taxon>
        <taxon>Amoebozoa</taxon>
        <taxon>Evosea</taxon>
        <taxon>Variosea</taxon>
        <taxon>Cavosteliida</taxon>
        <taxon>Cavosteliaceae</taxon>
        <taxon>Planoprotostelium</taxon>
    </lineage>
</organism>
<dbReference type="Proteomes" id="UP000241769">
    <property type="component" value="Unassembled WGS sequence"/>
</dbReference>
<evidence type="ECO:0000313" key="2">
    <source>
        <dbReference type="EMBL" id="PRP72854.1"/>
    </source>
</evidence>
<dbReference type="InParanoid" id="A0A2P6MMC7"/>
<feature type="compositionally biased region" description="Polar residues" evidence="1">
    <location>
        <begin position="12"/>
        <end position="21"/>
    </location>
</feature>
<keyword evidence="3" id="KW-1185">Reference proteome</keyword>
<proteinExistence type="predicted"/>
<dbReference type="AlphaFoldDB" id="A0A2P6MMC7"/>
<name>A0A2P6MMC7_9EUKA</name>
<reference evidence="2 3" key="1">
    <citation type="journal article" date="2018" name="Genome Biol. Evol.">
        <title>Multiple Roots of Fruiting Body Formation in Amoebozoa.</title>
        <authorList>
            <person name="Hillmann F."/>
            <person name="Forbes G."/>
            <person name="Novohradska S."/>
            <person name="Ferling I."/>
            <person name="Riege K."/>
            <person name="Groth M."/>
            <person name="Westermann M."/>
            <person name="Marz M."/>
            <person name="Spaller T."/>
            <person name="Winckler T."/>
            <person name="Schaap P."/>
            <person name="Glockner G."/>
        </authorList>
    </citation>
    <scope>NUCLEOTIDE SEQUENCE [LARGE SCALE GENOMIC DNA]</scope>
    <source>
        <strain evidence="2 3">Jena</strain>
    </source>
</reference>
<feature type="region of interest" description="Disordered" evidence="1">
    <location>
        <begin position="1"/>
        <end position="21"/>
    </location>
</feature>